<dbReference type="EMBL" id="HBUF01407769">
    <property type="protein sequence ID" value="CAG6738426.1"/>
    <property type="molecule type" value="Transcribed_RNA"/>
</dbReference>
<dbReference type="AlphaFoldDB" id="A0A8D8Z245"/>
<proteinExistence type="predicted"/>
<protein>
    <recommendedName>
        <fullName evidence="2">CBS domain-containing protein</fullName>
    </recommendedName>
</protein>
<evidence type="ECO:0000313" key="1">
    <source>
        <dbReference type="EMBL" id="CAG6738426.1"/>
    </source>
</evidence>
<sequence length="149" mass="16666">MLLEGAYCFENYGPQIFLAAFIARILSGFLHSSIYHYQLEEMGVPYLAHSTPLQGSVRTANDIILEQEVIYKTEMVTPVYHLNDLVKVNKGNYPVVDADGMLLGDISQCIIIKLISAKVYNIMPPLPLSHSILANVMISCPYHTVYSPM</sequence>
<name>A0A8D8Z245_9HEMI</name>
<reference evidence="1" key="1">
    <citation type="submission" date="2021-05" db="EMBL/GenBank/DDBJ databases">
        <authorList>
            <person name="Alioto T."/>
            <person name="Alioto T."/>
            <person name="Gomez Garrido J."/>
        </authorList>
    </citation>
    <scope>NUCLEOTIDE SEQUENCE</scope>
</reference>
<evidence type="ECO:0008006" key="2">
    <source>
        <dbReference type="Google" id="ProtNLM"/>
    </source>
</evidence>
<accession>A0A8D8Z245</accession>
<organism evidence="1">
    <name type="scientific">Cacopsylla melanoneura</name>
    <dbReference type="NCBI Taxonomy" id="428564"/>
    <lineage>
        <taxon>Eukaryota</taxon>
        <taxon>Metazoa</taxon>
        <taxon>Ecdysozoa</taxon>
        <taxon>Arthropoda</taxon>
        <taxon>Hexapoda</taxon>
        <taxon>Insecta</taxon>
        <taxon>Pterygota</taxon>
        <taxon>Neoptera</taxon>
        <taxon>Paraneoptera</taxon>
        <taxon>Hemiptera</taxon>
        <taxon>Sternorrhyncha</taxon>
        <taxon>Psylloidea</taxon>
        <taxon>Psyllidae</taxon>
        <taxon>Psyllinae</taxon>
        <taxon>Cacopsylla</taxon>
    </lineage>
</organism>